<name>A0AAV4UHJ1_CAEEX</name>
<reference evidence="1 2" key="1">
    <citation type="submission" date="2021-06" db="EMBL/GenBank/DDBJ databases">
        <title>Caerostris extrusa draft genome.</title>
        <authorList>
            <person name="Kono N."/>
            <person name="Arakawa K."/>
        </authorList>
    </citation>
    <scope>NUCLEOTIDE SEQUENCE [LARGE SCALE GENOMIC DNA]</scope>
</reference>
<proteinExistence type="predicted"/>
<dbReference type="EMBL" id="BPLR01012883">
    <property type="protein sequence ID" value="GIY57310.1"/>
    <property type="molecule type" value="Genomic_DNA"/>
</dbReference>
<protein>
    <submittedName>
        <fullName evidence="1">Uncharacterized protein</fullName>
    </submittedName>
</protein>
<evidence type="ECO:0000313" key="1">
    <source>
        <dbReference type="EMBL" id="GIY57310.1"/>
    </source>
</evidence>
<evidence type="ECO:0000313" key="2">
    <source>
        <dbReference type="Proteomes" id="UP001054945"/>
    </source>
</evidence>
<dbReference type="Proteomes" id="UP001054945">
    <property type="component" value="Unassembled WGS sequence"/>
</dbReference>
<gene>
    <name evidence="1" type="ORF">CEXT_546501</name>
</gene>
<comment type="caution">
    <text evidence="1">The sequence shown here is derived from an EMBL/GenBank/DDBJ whole genome shotgun (WGS) entry which is preliminary data.</text>
</comment>
<accession>A0AAV4UHJ1</accession>
<keyword evidence="2" id="KW-1185">Reference proteome</keyword>
<sequence length="61" mass="6861">AGTEDISERLLNAHRAPERDGCRFPAEESGVDARHRVLLRRIAHRPTARKDMKIGDIKASL</sequence>
<dbReference type="AlphaFoldDB" id="A0AAV4UHJ1"/>
<organism evidence="1 2">
    <name type="scientific">Caerostris extrusa</name>
    <name type="common">Bark spider</name>
    <name type="synonym">Caerostris bankana</name>
    <dbReference type="NCBI Taxonomy" id="172846"/>
    <lineage>
        <taxon>Eukaryota</taxon>
        <taxon>Metazoa</taxon>
        <taxon>Ecdysozoa</taxon>
        <taxon>Arthropoda</taxon>
        <taxon>Chelicerata</taxon>
        <taxon>Arachnida</taxon>
        <taxon>Araneae</taxon>
        <taxon>Araneomorphae</taxon>
        <taxon>Entelegynae</taxon>
        <taxon>Araneoidea</taxon>
        <taxon>Araneidae</taxon>
        <taxon>Caerostris</taxon>
    </lineage>
</organism>
<feature type="non-terminal residue" evidence="1">
    <location>
        <position position="1"/>
    </location>
</feature>